<feature type="non-terminal residue" evidence="2">
    <location>
        <position position="1"/>
    </location>
</feature>
<protein>
    <submittedName>
        <fullName evidence="2">Mannosyltransferase</fullName>
    </submittedName>
</protein>
<gene>
    <name evidence="2" type="ORF">DRI96_05925</name>
</gene>
<dbReference type="InterPro" id="IPR001296">
    <property type="entry name" value="Glyco_trans_1"/>
</dbReference>
<dbReference type="PANTHER" id="PTHR12526:SF627">
    <property type="entry name" value="D-RHAMNOSYLTRANSFERASE WBPZ"/>
    <property type="match status" value="1"/>
</dbReference>
<organism evidence="2 3">
    <name type="scientific">Aerophobetes bacterium</name>
    <dbReference type="NCBI Taxonomy" id="2030807"/>
    <lineage>
        <taxon>Bacteria</taxon>
        <taxon>Candidatus Aerophobota</taxon>
    </lineage>
</organism>
<comment type="caution">
    <text evidence="2">The sequence shown here is derived from an EMBL/GenBank/DDBJ whole genome shotgun (WGS) entry which is preliminary data.</text>
</comment>
<dbReference type="Proteomes" id="UP000267654">
    <property type="component" value="Unassembled WGS sequence"/>
</dbReference>
<name>A0A662D9R8_UNCAE</name>
<sequence length="104" mass="11506">FCLPSVARSEAFGIVQLEAMACKKPCVSTSLPTGVPFVNQDKKTGIIVPPKDPQALAKAINILLDNPALREKYGKYAKERVKREFAREAMVHKIMEVYRGMAGK</sequence>
<dbReference type="SUPFAM" id="SSF53756">
    <property type="entry name" value="UDP-Glycosyltransferase/glycogen phosphorylase"/>
    <property type="match status" value="1"/>
</dbReference>
<feature type="domain" description="Glycosyl transferase family 1" evidence="1">
    <location>
        <begin position="1"/>
        <end position="80"/>
    </location>
</feature>
<evidence type="ECO:0000259" key="1">
    <source>
        <dbReference type="Pfam" id="PF00534"/>
    </source>
</evidence>
<evidence type="ECO:0000313" key="3">
    <source>
        <dbReference type="Proteomes" id="UP000267654"/>
    </source>
</evidence>
<dbReference type="GO" id="GO:0016757">
    <property type="term" value="F:glycosyltransferase activity"/>
    <property type="evidence" value="ECO:0007669"/>
    <property type="project" value="UniProtKB-KW"/>
</dbReference>
<evidence type="ECO:0000313" key="2">
    <source>
        <dbReference type="EMBL" id="RLE11598.1"/>
    </source>
</evidence>
<dbReference type="PANTHER" id="PTHR12526">
    <property type="entry name" value="GLYCOSYLTRANSFERASE"/>
    <property type="match status" value="1"/>
</dbReference>
<dbReference type="Gene3D" id="3.40.50.2000">
    <property type="entry name" value="Glycogen Phosphorylase B"/>
    <property type="match status" value="2"/>
</dbReference>
<dbReference type="AlphaFoldDB" id="A0A662D9R8"/>
<dbReference type="EMBL" id="QMQB01000229">
    <property type="protein sequence ID" value="RLE11598.1"/>
    <property type="molecule type" value="Genomic_DNA"/>
</dbReference>
<accession>A0A662D9R8</accession>
<keyword evidence="2" id="KW-0328">Glycosyltransferase</keyword>
<keyword evidence="2" id="KW-0808">Transferase</keyword>
<reference evidence="2 3" key="1">
    <citation type="submission" date="2018-06" db="EMBL/GenBank/DDBJ databases">
        <title>Extensive metabolic versatility and redundancy in microbially diverse, dynamic hydrothermal sediments.</title>
        <authorList>
            <person name="Dombrowski N."/>
            <person name="Teske A."/>
            <person name="Baker B.J."/>
        </authorList>
    </citation>
    <scope>NUCLEOTIDE SEQUENCE [LARGE SCALE GENOMIC DNA]</scope>
    <source>
        <strain evidence="2">B19_G9</strain>
    </source>
</reference>
<proteinExistence type="predicted"/>
<dbReference type="Pfam" id="PF00534">
    <property type="entry name" value="Glycos_transf_1"/>
    <property type="match status" value="1"/>
</dbReference>